<dbReference type="OrthoDB" id="7514at2157"/>
<dbReference type="HOGENOM" id="CLU_2340228_0_0_2"/>
<feature type="domain" description="Transcription factor CBF/NF-Y/archaeal histone" evidence="8">
    <location>
        <begin position="2"/>
        <end position="62"/>
    </location>
</feature>
<evidence type="ECO:0000256" key="3">
    <source>
        <dbReference type="ARBA" id="ARBA00004496"/>
    </source>
</evidence>
<dbReference type="STRING" id="880724.Metig_1498"/>
<dbReference type="AlphaFoldDB" id="F6BAU5"/>
<dbReference type="GO" id="GO:0046982">
    <property type="term" value="F:protein heterodimerization activity"/>
    <property type="evidence" value="ECO:0007669"/>
    <property type="project" value="InterPro"/>
</dbReference>
<name>F6BAU5_METIK</name>
<evidence type="ECO:0000259" key="8">
    <source>
        <dbReference type="Pfam" id="PF00808"/>
    </source>
</evidence>
<evidence type="ECO:0000256" key="4">
    <source>
        <dbReference type="ARBA" id="ARBA00008264"/>
    </source>
</evidence>
<accession>F6BAU5</accession>
<dbReference type="InterPro" id="IPR050004">
    <property type="entry name" value="HmfB-like"/>
</dbReference>
<dbReference type="Pfam" id="PF00808">
    <property type="entry name" value="CBFD_NFYB_HMF"/>
    <property type="match status" value="1"/>
</dbReference>
<evidence type="ECO:0000256" key="7">
    <source>
        <dbReference type="ARBA" id="ARBA00023125"/>
    </source>
</evidence>
<keyword evidence="10" id="KW-1185">Reference proteome</keyword>
<keyword evidence="5" id="KW-0158">Chromosome</keyword>
<dbReference type="Gene3D" id="1.10.20.10">
    <property type="entry name" value="Histone, subunit A"/>
    <property type="match status" value="1"/>
</dbReference>
<evidence type="ECO:0000256" key="2">
    <source>
        <dbReference type="ARBA" id="ARBA00004286"/>
    </source>
</evidence>
<dbReference type="Proteomes" id="UP000009227">
    <property type="component" value="Chromosome"/>
</dbReference>
<dbReference type="CDD" id="cd22909">
    <property type="entry name" value="HFD_archaea_histone-like"/>
    <property type="match status" value="1"/>
</dbReference>
<evidence type="ECO:0000256" key="1">
    <source>
        <dbReference type="ARBA" id="ARBA00003773"/>
    </source>
</evidence>
<dbReference type="GeneID" id="10644371"/>
<gene>
    <name evidence="9" type="ordered locus">Metig_1498</name>
</gene>
<dbReference type="EMBL" id="CP002737">
    <property type="protein sequence ID" value="AEF97032.1"/>
    <property type="molecule type" value="Genomic_DNA"/>
</dbReference>
<dbReference type="InterPro" id="IPR003958">
    <property type="entry name" value="CBFA_NFYB_domain"/>
</dbReference>
<protein>
    <submittedName>
        <fullName evidence="9">Transcription factor CBF/NF-Y/histone domain-containing protein</fullName>
    </submittedName>
</protein>
<reference evidence="9 10" key="1">
    <citation type="submission" date="2011-05" db="EMBL/GenBank/DDBJ databases">
        <title>Complete sequence of Methanotorris igneus Kol 5.</title>
        <authorList>
            <consortium name="US DOE Joint Genome Institute"/>
            <person name="Lucas S."/>
            <person name="Han J."/>
            <person name="Lapidus A."/>
            <person name="Cheng J.-F."/>
            <person name="Goodwin L."/>
            <person name="Pitluck S."/>
            <person name="Peters L."/>
            <person name="Mikhailova N."/>
            <person name="Chertkov O."/>
            <person name="Han C."/>
            <person name="Tapia R."/>
            <person name="Land M."/>
            <person name="Hauser L."/>
            <person name="Kyrpides N."/>
            <person name="Ivanova N."/>
            <person name="Pagani I."/>
            <person name="Sieprawska-Lupa M."/>
            <person name="Whitman W."/>
            <person name="Woyke T."/>
        </authorList>
    </citation>
    <scope>NUCLEOTIDE SEQUENCE [LARGE SCALE GENOMIC DNA]</scope>
    <source>
        <strain evidence="10">DSM 5666 / JCM 11834 / Kol 5</strain>
    </source>
</reference>
<dbReference type="InterPro" id="IPR009072">
    <property type="entry name" value="Histone-fold"/>
</dbReference>
<organism evidence="10">
    <name type="scientific">Methanotorris igneus (strain DSM 5666 / JCM 11834 / Kol 5)</name>
    <dbReference type="NCBI Taxonomy" id="880724"/>
    <lineage>
        <taxon>Archaea</taxon>
        <taxon>Methanobacteriati</taxon>
        <taxon>Methanobacteriota</taxon>
        <taxon>Methanomada group</taxon>
        <taxon>Methanococci</taxon>
        <taxon>Methanococcales</taxon>
        <taxon>Methanocaldococcaceae</taxon>
        <taxon>Methanotorris</taxon>
    </lineage>
</organism>
<comment type="similarity">
    <text evidence="4">Belongs to the archaeal histone HMF family.</text>
</comment>
<sequence length="97" mass="11283">MIPKGTIKRIMKKHTDMNISSEAVEELSNILEEIIVITTKTAEENARADNRKTIKARDIKKCDKERIREKIIELANRTEKMNILTREFLNVISSELE</sequence>
<dbReference type="GO" id="GO:0005737">
    <property type="term" value="C:cytoplasm"/>
    <property type="evidence" value="ECO:0007669"/>
    <property type="project" value="UniProtKB-SubCell"/>
</dbReference>
<keyword evidence="6" id="KW-0963">Cytoplasm</keyword>
<proteinExistence type="inferred from homology"/>
<comment type="subcellular location">
    <subcellularLocation>
        <location evidence="2">Chromosome</location>
    </subcellularLocation>
    <subcellularLocation>
        <location evidence="3">Cytoplasm</location>
    </subcellularLocation>
</comment>
<evidence type="ECO:0000313" key="9">
    <source>
        <dbReference type="EMBL" id="AEF97032.1"/>
    </source>
</evidence>
<evidence type="ECO:0000256" key="5">
    <source>
        <dbReference type="ARBA" id="ARBA00022454"/>
    </source>
</evidence>
<dbReference type="GO" id="GO:0003677">
    <property type="term" value="F:DNA binding"/>
    <property type="evidence" value="ECO:0007669"/>
    <property type="project" value="UniProtKB-KW"/>
</dbReference>
<evidence type="ECO:0000256" key="6">
    <source>
        <dbReference type="ARBA" id="ARBA00022490"/>
    </source>
</evidence>
<dbReference type="NCBIfam" id="NF043032">
    <property type="entry name" value="archaea_histone"/>
    <property type="match status" value="1"/>
</dbReference>
<dbReference type="RefSeq" id="WP_013799626.1">
    <property type="nucleotide sequence ID" value="NC_015562.1"/>
</dbReference>
<dbReference type="KEGG" id="mig:Metig_1498"/>
<dbReference type="SUPFAM" id="SSF47113">
    <property type="entry name" value="Histone-fold"/>
    <property type="match status" value="1"/>
</dbReference>
<dbReference type="GO" id="GO:0005694">
    <property type="term" value="C:chromosome"/>
    <property type="evidence" value="ECO:0007669"/>
    <property type="project" value="UniProtKB-SubCell"/>
</dbReference>
<evidence type="ECO:0000313" key="10">
    <source>
        <dbReference type="Proteomes" id="UP000009227"/>
    </source>
</evidence>
<comment type="function">
    <text evidence="1">Binds and compact DNA (95 to 150 base pairs) to form nucleosome-like structures that contain positive DNA supercoils. Increases the resistance of DNA to thermal denaturation (in vitro).</text>
</comment>
<keyword evidence="7" id="KW-0238">DNA-binding</keyword>